<keyword evidence="5" id="KW-0804">Transcription</keyword>
<evidence type="ECO:0000256" key="5">
    <source>
        <dbReference type="ARBA" id="ARBA00023163"/>
    </source>
</evidence>
<dbReference type="SMART" id="SM00066">
    <property type="entry name" value="GAL4"/>
    <property type="match status" value="1"/>
</dbReference>
<protein>
    <recommendedName>
        <fullName evidence="8">Zn(2)-C6 fungal-type domain-containing protein</fullName>
    </recommendedName>
</protein>
<evidence type="ECO:0000313" key="9">
    <source>
        <dbReference type="EMBL" id="KAK0643633.1"/>
    </source>
</evidence>
<evidence type="ECO:0000256" key="2">
    <source>
        <dbReference type="ARBA" id="ARBA00022833"/>
    </source>
</evidence>
<keyword evidence="4" id="KW-0238">DNA-binding</keyword>
<dbReference type="InterPro" id="IPR050335">
    <property type="entry name" value="ERT1_acuK_gluconeogen_tf"/>
</dbReference>
<evidence type="ECO:0000256" key="6">
    <source>
        <dbReference type="ARBA" id="ARBA00023242"/>
    </source>
</evidence>
<reference evidence="9" key="1">
    <citation type="submission" date="2023-06" db="EMBL/GenBank/DDBJ databases">
        <title>Genome-scale phylogeny and comparative genomics of the fungal order Sordariales.</title>
        <authorList>
            <consortium name="Lawrence Berkeley National Laboratory"/>
            <person name="Hensen N."/>
            <person name="Bonometti L."/>
            <person name="Westerberg I."/>
            <person name="Brannstrom I.O."/>
            <person name="Guillou S."/>
            <person name="Cros-Aarteil S."/>
            <person name="Calhoun S."/>
            <person name="Haridas S."/>
            <person name="Kuo A."/>
            <person name="Mondo S."/>
            <person name="Pangilinan J."/>
            <person name="Riley R."/>
            <person name="Labutti K."/>
            <person name="Andreopoulos B."/>
            <person name="Lipzen A."/>
            <person name="Chen C."/>
            <person name="Yanf M."/>
            <person name="Daum C."/>
            <person name="Ng V."/>
            <person name="Clum A."/>
            <person name="Steindorff A."/>
            <person name="Ohm R."/>
            <person name="Martin F."/>
            <person name="Silar P."/>
            <person name="Natvig D."/>
            <person name="Lalanne C."/>
            <person name="Gautier V."/>
            <person name="Ament-Velasquez S.L."/>
            <person name="Kruys A."/>
            <person name="Hutchinson M.I."/>
            <person name="Powell A.J."/>
            <person name="Barry K."/>
            <person name="Miller A.N."/>
            <person name="Grigoriev I.V."/>
            <person name="Debuchy R."/>
            <person name="Gladieux P."/>
            <person name="Thoren M.H."/>
            <person name="Johannesson H."/>
        </authorList>
    </citation>
    <scope>NUCLEOTIDE SEQUENCE</scope>
    <source>
        <strain evidence="9">SMH2532-1</strain>
    </source>
</reference>
<evidence type="ECO:0000256" key="4">
    <source>
        <dbReference type="ARBA" id="ARBA00023125"/>
    </source>
</evidence>
<feature type="region of interest" description="Disordered" evidence="7">
    <location>
        <begin position="231"/>
        <end position="253"/>
    </location>
</feature>
<gene>
    <name evidence="9" type="ORF">B0T16DRAFT_186847</name>
</gene>
<dbReference type="PANTHER" id="PTHR47659">
    <property type="entry name" value="ZN(II)2CYS6 TRANSCRIPTION FACTOR (EUROFUNG)-RELATED"/>
    <property type="match status" value="1"/>
</dbReference>
<feature type="compositionally biased region" description="Pro residues" evidence="7">
    <location>
        <begin position="530"/>
        <end position="539"/>
    </location>
</feature>
<feature type="domain" description="Zn(2)-C6 fungal-type" evidence="8">
    <location>
        <begin position="193"/>
        <end position="222"/>
    </location>
</feature>
<dbReference type="GO" id="GO:0000981">
    <property type="term" value="F:DNA-binding transcription factor activity, RNA polymerase II-specific"/>
    <property type="evidence" value="ECO:0007669"/>
    <property type="project" value="InterPro"/>
</dbReference>
<dbReference type="SUPFAM" id="SSF57701">
    <property type="entry name" value="Zn2/Cys6 DNA-binding domain"/>
    <property type="match status" value="1"/>
</dbReference>
<feature type="region of interest" description="Disordered" evidence="7">
    <location>
        <begin position="345"/>
        <end position="365"/>
    </location>
</feature>
<dbReference type="GO" id="GO:0008270">
    <property type="term" value="F:zinc ion binding"/>
    <property type="evidence" value="ECO:0007669"/>
    <property type="project" value="InterPro"/>
</dbReference>
<feature type="region of interest" description="Disordered" evidence="7">
    <location>
        <begin position="1"/>
        <end position="20"/>
    </location>
</feature>
<feature type="compositionally biased region" description="Gly residues" evidence="7">
    <location>
        <begin position="478"/>
        <end position="489"/>
    </location>
</feature>
<dbReference type="PROSITE" id="PS00463">
    <property type="entry name" value="ZN2_CY6_FUNGAL_1"/>
    <property type="match status" value="1"/>
</dbReference>
<dbReference type="AlphaFoldDB" id="A0AA39Y0B9"/>
<keyword evidence="2" id="KW-0862">Zinc</keyword>
<dbReference type="InterPro" id="IPR001138">
    <property type="entry name" value="Zn2Cys6_DnaBD"/>
</dbReference>
<comment type="caution">
    <text evidence="9">The sequence shown here is derived from an EMBL/GenBank/DDBJ whole genome shotgun (WGS) entry which is preliminary data.</text>
</comment>
<organism evidence="9 10">
    <name type="scientific">Cercophora newfieldiana</name>
    <dbReference type="NCBI Taxonomy" id="92897"/>
    <lineage>
        <taxon>Eukaryota</taxon>
        <taxon>Fungi</taxon>
        <taxon>Dikarya</taxon>
        <taxon>Ascomycota</taxon>
        <taxon>Pezizomycotina</taxon>
        <taxon>Sordariomycetes</taxon>
        <taxon>Sordariomycetidae</taxon>
        <taxon>Sordariales</taxon>
        <taxon>Lasiosphaeriaceae</taxon>
        <taxon>Cercophora</taxon>
    </lineage>
</organism>
<feature type="compositionally biased region" description="Basic and acidic residues" evidence="7">
    <location>
        <begin position="1"/>
        <end position="11"/>
    </location>
</feature>
<feature type="compositionally biased region" description="Basic and acidic residues" evidence="7">
    <location>
        <begin position="544"/>
        <end position="558"/>
    </location>
</feature>
<feature type="compositionally biased region" description="Pro residues" evidence="7">
    <location>
        <begin position="48"/>
        <end position="60"/>
    </location>
</feature>
<dbReference type="EMBL" id="JAULSV010000005">
    <property type="protein sequence ID" value="KAK0643633.1"/>
    <property type="molecule type" value="Genomic_DNA"/>
</dbReference>
<dbReference type="Gene3D" id="4.10.240.10">
    <property type="entry name" value="Zn(2)-C6 fungal-type DNA-binding domain"/>
    <property type="match status" value="1"/>
</dbReference>
<keyword evidence="10" id="KW-1185">Reference proteome</keyword>
<feature type="compositionally biased region" description="Pro residues" evidence="7">
    <location>
        <begin position="152"/>
        <end position="162"/>
    </location>
</feature>
<sequence length="576" mass="62987">MREIGRREEKSSTPFGHRPGVLDLARLSIDLTWARADSESTARLGSYPSPPMSGSPPLPPKASQEAAERIQGTSYQAASQDVYRGSLTSQGEERAQTAVPGPSRHSPPGTSERVSYAFPRLEGTMSRPLPYPQQLSAASPQAPYRQMHGTAPTPPLPAPQPYSAPAQQQPGPESLRQPSPKPQRKTKGHVASACVPCKRAHLRCDAQRPCSRCMTNGKEDLCIDVQHKKRGRPRLRDDGPRFGSGSDAMRRPMGQSLYGPGSSMAEPIAPRFSDRALASDANIFPAPLSIPPRAPELRTSEPAAFLTVDFEFGNASTAFLDAVARPSVKGMRLADLVAASDRDKVSGLQRQVQDERQRKDPTYLPPMFGRENAERVMQRLGFSSDELSRYAPDWPDHLNFLGQDGQPRQLSFRMALAKVESVYIVLLWLNPIRAFQYPTPSPNPREPLTYSYQPNTQHYSQPTPVSATFEPRQPRPGESGGYGTRAPGGPGVPPPPPMGSGLSPGLQSTYSSSPSRPEYPIGSSYQIAGRPPPQGPYQLPPIRNQEHTYHARDDRSRVDIGGLLDRSGPPNKPQQP</sequence>
<name>A0AA39Y0B9_9PEZI</name>
<feature type="compositionally biased region" description="Low complexity" evidence="7">
    <location>
        <begin position="163"/>
        <end position="172"/>
    </location>
</feature>
<feature type="compositionally biased region" description="Polar residues" evidence="7">
    <location>
        <begin position="450"/>
        <end position="466"/>
    </location>
</feature>
<keyword evidence="1" id="KW-0479">Metal-binding</keyword>
<evidence type="ECO:0000256" key="3">
    <source>
        <dbReference type="ARBA" id="ARBA00023015"/>
    </source>
</evidence>
<feature type="compositionally biased region" description="Basic and acidic residues" evidence="7">
    <location>
        <begin position="352"/>
        <end position="361"/>
    </location>
</feature>
<accession>A0AA39Y0B9</accession>
<dbReference type="GO" id="GO:0003677">
    <property type="term" value="F:DNA binding"/>
    <property type="evidence" value="ECO:0007669"/>
    <property type="project" value="UniProtKB-KW"/>
</dbReference>
<dbReference type="PANTHER" id="PTHR47659:SF4">
    <property type="entry name" value="ZN(II)2CYS6 TRANSCRIPTION FACTOR (EUROFUNG)"/>
    <property type="match status" value="1"/>
</dbReference>
<dbReference type="CDD" id="cd00067">
    <property type="entry name" value="GAL4"/>
    <property type="match status" value="1"/>
</dbReference>
<evidence type="ECO:0000259" key="8">
    <source>
        <dbReference type="PROSITE" id="PS50048"/>
    </source>
</evidence>
<dbReference type="Pfam" id="PF00172">
    <property type="entry name" value="Zn_clus"/>
    <property type="match status" value="1"/>
</dbReference>
<proteinExistence type="predicted"/>
<evidence type="ECO:0000313" key="10">
    <source>
        <dbReference type="Proteomes" id="UP001174936"/>
    </source>
</evidence>
<feature type="region of interest" description="Disordered" evidence="7">
    <location>
        <begin position="436"/>
        <end position="576"/>
    </location>
</feature>
<feature type="region of interest" description="Disordered" evidence="7">
    <location>
        <begin position="39"/>
        <end position="190"/>
    </location>
</feature>
<keyword evidence="3" id="KW-0805">Transcription regulation</keyword>
<dbReference type="Proteomes" id="UP001174936">
    <property type="component" value="Unassembled WGS sequence"/>
</dbReference>
<dbReference type="PROSITE" id="PS50048">
    <property type="entry name" value="ZN2_CY6_FUNGAL_2"/>
    <property type="match status" value="1"/>
</dbReference>
<dbReference type="InterPro" id="IPR036864">
    <property type="entry name" value="Zn2-C6_fun-type_DNA-bd_sf"/>
</dbReference>
<evidence type="ECO:0000256" key="1">
    <source>
        <dbReference type="ARBA" id="ARBA00022723"/>
    </source>
</evidence>
<keyword evidence="6" id="KW-0539">Nucleus</keyword>
<evidence type="ECO:0000256" key="7">
    <source>
        <dbReference type="SAM" id="MobiDB-lite"/>
    </source>
</evidence>